<proteinExistence type="predicted"/>
<dbReference type="PROSITE" id="PS00383">
    <property type="entry name" value="TYR_PHOSPHATASE_1"/>
    <property type="match status" value="1"/>
</dbReference>
<keyword evidence="3" id="KW-1185">Reference proteome</keyword>
<evidence type="ECO:0000313" key="2">
    <source>
        <dbReference type="EMBL" id="GMH29115.1"/>
    </source>
</evidence>
<dbReference type="EMBL" id="BSYO01000035">
    <property type="protein sequence ID" value="GMH29115.1"/>
    <property type="molecule type" value="Genomic_DNA"/>
</dbReference>
<name>A0AAD3Y6B4_NEPGR</name>
<dbReference type="PANTHER" id="PTHR46274:SF9">
    <property type="entry name" value="PHOSPHATIDYLGLYCEROPHOSPHATE PHOSPHATASE PTPMT1"/>
    <property type="match status" value="1"/>
</dbReference>
<feature type="domain" description="Tyrosine specific protein phosphatases" evidence="1">
    <location>
        <begin position="57"/>
        <end position="117"/>
    </location>
</feature>
<dbReference type="GO" id="GO:0016787">
    <property type="term" value="F:hydrolase activity"/>
    <property type="evidence" value="ECO:0007669"/>
    <property type="project" value="UniProtKB-ARBA"/>
</dbReference>
<dbReference type="SUPFAM" id="SSF52799">
    <property type="entry name" value="(Phosphotyrosine protein) phosphatases II"/>
    <property type="match status" value="1"/>
</dbReference>
<organism evidence="2 3">
    <name type="scientific">Nepenthes gracilis</name>
    <name type="common">Slender pitcher plant</name>
    <dbReference type="NCBI Taxonomy" id="150966"/>
    <lineage>
        <taxon>Eukaryota</taxon>
        <taxon>Viridiplantae</taxon>
        <taxon>Streptophyta</taxon>
        <taxon>Embryophyta</taxon>
        <taxon>Tracheophyta</taxon>
        <taxon>Spermatophyta</taxon>
        <taxon>Magnoliopsida</taxon>
        <taxon>eudicotyledons</taxon>
        <taxon>Gunneridae</taxon>
        <taxon>Pentapetalae</taxon>
        <taxon>Caryophyllales</taxon>
        <taxon>Nepenthaceae</taxon>
        <taxon>Nepenthes</taxon>
    </lineage>
</organism>
<dbReference type="Gene3D" id="3.90.190.10">
    <property type="entry name" value="Protein tyrosine phosphatase superfamily"/>
    <property type="match status" value="1"/>
</dbReference>
<protein>
    <recommendedName>
        <fullName evidence="1">Tyrosine specific protein phosphatases domain-containing protein</fullName>
    </recommendedName>
</protein>
<dbReference type="InterPro" id="IPR029021">
    <property type="entry name" value="Prot-tyrosine_phosphatase-like"/>
</dbReference>
<dbReference type="InterPro" id="IPR000387">
    <property type="entry name" value="Tyr_Pase_dom"/>
</dbReference>
<dbReference type="PANTHER" id="PTHR46274">
    <property type="entry name" value="PHOSPHATIDYLINOSITOL PHOSPHATASE"/>
    <property type="match status" value="1"/>
</dbReference>
<dbReference type="InterPro" id="IPR016130">
    <property type="entry name" value="Tyr_Pase_AS"/>
</dbReference>
<evidence type="ECO:0000313" key="3">
    <source>
        <dbReference type="Proteomes" id="UP001279734"/>
    </source>
</evidence>
<sequence length="131" mass="14573">MIVNFASGAKKGASWISCCGSGDLAFLLSEKLELMASPTFAGDKIPSPVTLDKTLKQNFLAPLPDFKSYRKNESCGKTTYVHCKAGRGRSTTVVLCYLVEHKHMTHDAAYEYVWFIRLLLREFQASGFEAI</sequence>
<gene>
    <name evidence="2" type="ORF">Nepgr_030958</name>
</gene>
<dbReference type="Proteomes" id="UP001279734">
    <property type="component" value="Unassembled WGS sequence"/>
</dbReference>
<dbReference type="AlphaFoldDB" id="A0AAD3Y6B4"/>
<reference evidence="2" key="1">
    <citation type="submission" date="2023-05" db="EMBL/GenBank/DDBJ databases">
        <title>Nepenthes gracilis genome sequencing.</title>
        <authorList>
            <person name="Fukushima K."/>
        </authorList>
    </citation>
    <scope>NUCLEOTIDE SEQUENCE</scope>
    <source>
        <strain evidence="2">SING2019-196</strain>
    </source>
</reference>
<evidence type="ECO:0000259" key="1">
    <source>
        <dbReference type="PROSITE" id="PS50056"/>
    </source>
</evidence>
<accession>A0AAD3Y6B4</accession>
<dbReference type="PROSITE" id="PS50056">
    <property type="entry name" value="TYR_PHOSPHATASE_2"/>
    <property type="match status" value="1"/>
</dbReference>
<dbReference type="InterPro" id="IPR000340">
    <property type="entry name" value="Dual-sp_phosphatase_cat-dom"/>
</dbReference>
<comment type="caution">
    <text evidence="2">The sequence shown here is derived from an EMBL/GenBank/DDBJ whole genome shotgun (WGS) entry which is preliminary data.</text>
</comment>
<dbReference type="Pfam" id="PF00782">
    <property type="entry name" value="DSPc"/>
    <property type="match status" value="1"/>
</dbReference>